<keyword evidence="8" id="KW-0067">ATP-binding</keyword>
<dbReference type="InterPro" id="IPR052016">
    <property type="entry name" value="Bact_Sigma-Reg"/>
</dbReference>
<dbReference type="Pfam" id="PF13492">
    <property type="entry name" value="GAF_3"/>
    <property type="match status" value="1"/>
</dbReference>
<dbReference type="SMART" id="SM00331">
    <property type="entry name" value="PP2C_SIG"/>
    <property type="match status" value="1"/>
</dbReference>
<evidence type="ECO:0000256" key="4">
    <source>
        <dbReference type="ARBA" id="ARBA00022723"/>
    </source>
</evidence>
<dbReference type="InterPro" id="IPR036457">
    <property type="entry name" value="PPM-type-like_dom_sf"/>
</dbReference>
<dbReference type="GO" id="GO:0005524">
    <property type="term" value="F:ATP binding"/>
    <property type="evidence" value="ECO:0007669"/>
    <property type="project" value="UniProtKB-KW"/>
</dbReference>
<feature type="domain" description="GAF" evidence="16">
    <location>
        <begin position="37"/>
        <end position="192"/>
    </location>
</feature>
<keyword evidence="4" id="KW-0479">Metal-binding</keyword>
<sequence>MTSDAQRFDEEELDVQRSLSALRLMADVSTVLGSSLDSEDVLRRLARLLVPALADWCSACRIDGGVRRVAVVHRDPEVEAPPGAEGPLPEPDPVSKSPVERVMIGEGPLVVTDEPEPDSALSREHRELTDALGRRTEILVPLQARRRVLGVLSLMRTAPERTVNDDDLVLVEDLAHRAALALDNALLYAAQRDAAQNFQRALLPELPEPDSLHMAARYAPAHEGAEVGGDWYDAFVLPDGVTALAIGDVSGHDLAAAVQMSRMQSMLRTLAWDHQEPPSAILRRLDGLLEFVSAQTATAVFGRIEGERGGPHYFHWSNAGHFPPLLVTEDGQTRFLESGHDVLLGVGRGWERIDTREELPPGAKLLLYTDGLVERRGEEIDRGMVRLRREAAHYAGESVDALCDGLLENLPESAEDDVVLLAVRIP</sequence>
<dbReference type="Gene3D" id="3.60.40.10">
    <property type="entry name" value="PPM-type phosphatase domain"/>
    <property type="match status" value="1"/>
</dbReference>
<dbReference type="InterPro" id="IPR003018">
    <property type="entry name" value="GAF"/>
</dbReference>
<evidence type="ECO:0000259" key="16">
    <source>
        <dbReference type="SMART" id="SM00065"/>
    </source>
</evidence>
<dbReference type="FunFam" id="3.60.40.10:FF:000005">
    <property type="entry name" value="Serine/threonine protein phosphatase"/>
    <property type="match status" value="1"/>
</dbReference>
<evidence type="ECO:0000256" key="12">
    <source>
        <dbReference type="ARBA" id="ARBA00047761"/>
    </source>
</evidence>
<comment type="function">
    <text evidence="13">Primarily acts as an independent SigF regulator that is sensitive to the osmosensory signal, mediating the cross talk of PknD with the SigF regulon. Possesses both phosphatase and kinase activities. The kinase domain functions as a classic anti-sigma factor-like kinase to phosphorylate the anti-anti-sigma factor domain at the canonical regulatory site, and the phosphatase domain antagonizes this activity.</text>
</comment>
<dbReference type="EMBL" id="CP036455">
    <property type="protein sequence ID" value="QBI53579.1"/>
    <property type="molecule type" value="Genomic_DNA"/>
</dbReference>
<dbReference type="PANTHER" id="PTHR43156">
    <property type="entry name" value="STAGE II SPORULATION PROTEIN E-RELATED"/>
    <property type="match status" value="1"/>
</dbReference>
<dbReference type="Pfam" id="PF07228">
    <property type="entry name" value="SpoIIE"/>
    <property type="match status" value="1"/>
</dbReference>
<evidence type="ECO:0000256" key="13">
    <source>
        <dbReference type="ARBA" id="ARBA00056274"/>
    </source>
</evidence>
<keyword evidence="5" id="KW-0547">Nucleotide-binding</keyword>
<evidence type="ECO:0000256" key="8">
    <source>
        <dbReference type="ARBA" id="ARBA00022840"/>
    </source>
</evidence>
<feature type="domain" description="PPM-type phosphatase" evidence="17">
    <location>
        <begin position="212"/>
        <end position="425"/>
    </location>
</feature>
<dbReference type="Gene3D" id="3.30.450.40">
    <property type="match status" value="1"/>
</dbReference>
<dbReference type="GO" id="GO:0046872">
    <property type="term" value="F:metal ion binding"/>
    <property type="evidence" value="ECO:0007669"/>
    <property type="project" value="UniProtKB-KW"/>
</dbReference>
<keyword evidence="10" id="KW-0904">Protein phosphatase</keyword>
<evidence type="ECO:0000256" key="10">
    <source>
        <dbReference type="ARBA" id="ARBA00022912"/>
    </source>
</evidence>
<keyword evidence="11" id="KW-0464">Manganese</keyword>
<dbReference type="SUPFAM" id="SSF81606">
    <property type="entry name" value="PP2C-like"/>
    <property type="match status" value="1"/>
</dbReference>
<name>A0A4P6Q3V0_9ACTN</name>
<dbReference type="GO" id="GO:0004722">
    <property type="term" value="F:protein serine/threonine phosphatase activity"/>
    <property type="evidence" value="ECO:0007669"/>
    <property type="project" value="UniProtKB-EC"/>
</dbReference>
<protein>
    <recommendedName>
        <fullName evidence="1">protein-serine/threonine phosphatase</fullName>
        <ecNumber evidence="1">3.1.3.16</ecNumber>
    </recommendedName>
    <alternativeName>
        <fullName evidence="15">Protein-serine/threonine phosphatase</fullName>
    </alternativeName>
    <alternativeName>
        <fullName evidence="14">Serine/threonine-protein kinase</fullName>
    </alternativeName>
</protein>
<comment type="catalytic activity">
    <reaction evidence="12">
        <text>O-phospho-L-seryl-[protein] + H2O = L-seryl-[protein] + phosphate</text>
        <dbReference type="Rhea" id="RHEA:20629"/>
        <dbReference type="Rhea" id="RHEA-COMP:9863"/>
        <dbReference type="Rhea" id="RHEA-COMP:11604"/>
        <dbReference type="ChEBI" id="CHEBI:15377"/>
        <dbReference type="ChEBI" id="CHEBI:29999"/>
        <dbReference type="ChEBI" id="CHEBI:43474"/>
        <dbReference type="ChEBI" id="CHEBI:83421"/>
        <dbReference type="EC" id="3.1.3.16"/>
    </reaction>
</comment>
<evidence type="ECO:0000313" key="19">
    <source>
        <dbReference type="Proteomes" id="UP000292235"/>
    </source>
</evidence>
<reference evidence="18 19" key="1">
    <citation type="submission" date="2019-02" db="EMBL/GenBank/DDBJ databases">
        <authorList>
            <person name="Khodamoradi S."/>
            <person name="Hahnke R.L."/>
            <person name="Kaempfer P."/>
            <person name="Schumann P."/>
            <person name="Rohde M."/>
            <person name="Steinert M."/>
            <person name="Luzhetskyy A."/>
            <person name="Wink J."/>
            <person name="Ruckert C."/>
        </authorList>
    </citation>
    <scope>NUCLEOTIDE SEQUENCE [LARGE SCALE GENOMIC DNA]</scope>
    <source>
        <strain evidence="18 19">M2</strain>
    </source>
</reference>
<evidence type="ECO:0000256" key="5">
    <source>
        <dbReference type="ARBA" id="ARBA00022741"/>
    </source>
</evidence>
<dbReference type="SUPFAM" id="SSF55781">
    <property type="entry name" value="GAF domain-like"/>
    <property type="match status" value="1"/>
</dbReference>
<keyword evidence="19" id="KW-1185">Reference proteome</keyword>
<dbReference type="Proteomes" id="UP000292235">
    <property type="component" value="Chromosome"/>
</dbReference>
<accession>A0A4P6Q3V0</accession>
<keyword evidence="2" id="KW-0597">Phosphoprotein</keyword>
<evidence type="ECO:0000256" key="15">
    <source>
        <dbReference type="ARBA" id="ARBA00081350"/>
    </source>
</evidence>
<evidence type="ECO:0000256" key="14">
    <source>
        <dbReference type="ARBA" id="ARBA00075117"/>
    </source>
</evidence>
<keyword evidence="3" id="KW-0808">Transferase</keyword>
<evidence type="ECO:0000256" key="6">
    <source>
        <dbReference type="ARBA" id="ARBA00022777"/>
    </source>
</evidence>
<keyword evidence="9" id="KW-0460">Magnesium</keyword>
<evidence type="ECO:0000256" key="3">
    <source>
        <dbReference type="ARBA" id="ARBA00022679"/>
    </source>
</evidence>
<gene>
    <name evidence="18" type="primary">rsbU4</name>
    <name evidence="18" type="ORF">EKD16_08925</name>
</gene>
<evidence type="ECO:0000256" key="2">
    <source>
        <dbReference type="ARBA" id="ARBA00022553"/>
    </source>
</evidence>
<proteinExistence type="predicted"/>
<dbReference type="EC" id="3.1.3.16" evidence="1"/>
<evidence type="ECO:0000259" key="17">
    <source>
        <dbReference type="SMART" id="SM00331"/>
    </source>
</evidence>
<dbReference type="PANTHER" id="PTHR43156:SF2">
    <property type="entry name" value="STAGE II SPORULATION PROTEIN E"/>
    <property type="match status" value="1"/>
</dbReference>
<dbReference type="KEGG" id="strr:EKD16_08925"/>
<evidence type="ECO:0000256" key="11">
    <source>
        <dbReference type="ARBA" id="ARBA00023211"/>
    </source>
</evidence>
<dbReference type="InterPro" id="IPR029016">
    <property type="entry name" value="GAF-like_dom_sf"/>
</dbReference>
<dbReference type="SMART" id="SM00065">
    <property type="entry name" value="GAF"/>
    <property type="match status" value="1"/>
</dbReference>
<dbReference type="OrthoDB" id="118142at2"/>
<dbReference type="InterPro" id="IPR001932">
    <property type="entry name" value="PPM-type_phosphatase-like_dom"/>
</dbReference>
<dbReference type="RefSeq" id="WP_131097918.1">
    <property type="nucleotide sequence ID" value="NZ_CP036455.1"/>
</dbReference>
<organism evidence="18 19">
    <name type="scientific">Streptomonospora litoralis</name>
    <dbReference type="NCBI Taxonomy" id="2498135"/>
    <lineage>
        <taxon>Bacteria</taxon>
        <taxon>Bacillati</taxon>
        <taxon>Actinomycetota</taxon>
        <taxon>Actinomycetes</taxon>
        <taxon>Streptosporangiales</taxon>
        <taxon>Nocardiopsidaceae</taxon>
        <taxon>Streptomonospora</taxon>
    </lineage>
</organism>
<evidence type="ECO:0000256" key="1">
    <source>
        <dbReference type="ARBA" id="ARBA00013081"/>
    </source>
</evidence>
<evidence type="ECO:0000256" key="7">
    <source>
        <dbReference type="ARBA" id="ARBA00022801"/>
    </source>
</evidence>
<dbReference type="AlphaFoldDB" id="A0A4P6Q3V0"/>
<dbReference type="GO" id="GO:0016301">
    <property type="term" value="F:kinase activity"/>
    <property type="evidence" value="ECO:0007669"/>
    <property type="project" value="UniProtKB-KW"/>
</dbReference>
<keyword evidence="7 18" id="KW-0378">Hydrolase</keyword>
<evidence type="ECO:0000256" key="9">
    <source>
        <dbReference type="ARBA" id="ARBA00022842"/>
    </source>
</evidence>
<evidence type="ECO:0000313" key="18">
    <source>
        <dbReference type="EMBL" id="QBI53579.1"/>
    </source>
</evidence>
<keyword evidence="6" id="KW-0418">Kinase</keyword>